<keyword evidence="1" id="KW-0732">Signal</keyword>
<feature type="chain" id="PRO_5041340603" description="Outer membrane protein beta-barrel domain-containing protein" evidence="1">
    <location>
        <begin position="22"/>
        <end position="292"/>
    </location>
</feature>
<evidence type="ECO:0000256" key="1">
    <source>
        <dbReference type="SAM" id="SignalP"/>
    </source>
</evidence>
<dbReference type="EMBL" id="CP129968">
    <property type="protein sequence ID" value="WNB16926.1"/>
    <property type="molecule type" value="Genomic_DNA"/>
</dbReference>
<gene>
    <name evidence="2" type="ORF">QYS47_32295</name>
</gene>
<feature type="signal peptide" evidence="1">
    <location>
        <begin position="1"/>
        <end position="21"/>
    </location>
</feature>
<dbReference type="AlphaFoldDB" id="A0AA51X3H4"/>
<dbReference type="Proteomes" id="UP001232019">
    <property type="component" value="Chromosome"/>
</dbReference>
<accession>A0AA51X3H4</accession>
<sequence>MKKTLLILLFVLMVFPLISQNETSGEKSYVKINLKYSSDYVFMGRTDSLAAPYLSPSISYYHKSGFYTRGSLSYLTTADQNRIDLSIVSLGYDATSKNLYGGIGLSAYFFNQESYAVPSSLFGFLDAYLGYDFYWFEINTDLSLGMSDNMDVFTGIEVIRIFYLFDSKLLITPSFYTNAATQNYYNEYYNTRNSKMTLGGGFTKGKGANGNINNVNNVQESVTLEEASKFQVLDYEFSNSATYRLKNWRINATAKFFIPVNASTVTADGETVYEEELNNVFFYSFGIGYIIK</sequence>
<evidence type="ECO:0000313" key="2">
    <source>
        <dbReference type="EMBL" id="WNB16926.1"/>
    </source>
</evidence>
<organism evidence="2">
    <name type="scientific">Marivirga arenosa</name>
    <dbReference type="NCBI Taxonomy" id="3059076"/>
    <lineage>
        <taxon>Bacteria</taxon>
        <taxon>Pseudomonadati</taxon>
        <taxon>Bacteroidota</taxon>
        <taxon>Cytophagia</taxon>
        <taxon>Cytophagales</taxon>
        <taxon>Marivirgaceae</taxon>
        <taxon>Marivirga</taxon>
    </lineage>
</organism>
<reference evidence="2" key="1">
    <citation type="submission" date="2023-08" db="EMBL/GenBank/DDBJ databases">
        <title>Comparative genomics and taxonomic characterization of three novel marine species of genus Marivirga.</title>
        <authorList>
            <person name="Muhammad N."/>
            <person name="Kim S.-G."/>
        </authorList>
    </citation>
    <scope>NUCLEOTIDE SEQUENCE</scope>
    <source>
        <strain evidence="2">BKB1-2</strain>
    </source>
</reference>
<dbReference type="KEGG" id="marp:QYS47_32295"/>
<evidence type="ECO:0008006" key="3">
    <source>
        <dbReference type="Google" id="ProtNLM"/>
    </source>
</evidence>
<proteinExistence type="predicted"/>
<protein>
    <recommendedName>
        <fullName evidence="3">Outer membrane protein beta-barrel domain-containing protein</fullName>
    </recommendedName>
</protein>
<dbReference type="RefSeq" id="WP_322345947.1">
    <property type="nucleotide sequence ID" value="NZ_CP129968.2"/>
</dbReference>
<name>A0AA51X3H4_9BACT</name>